<sequence length="491" mass="54668">MHWRIIISILISIANISAYIAIGGSPSSPWDRDATFDPTTGWPTRDFGMVLSTAAIGMGGTYLLNAQGNAQVTVYGGSSAGRIANKMYNASTNTLSASVIIPQGATQIMLSFINTSGPGLQNISVLQPGYDLASKSNITNLIRNTNLEVNWNETTPLNWLQYTPPKRNPWKTIPFIANQLNSNVDIWINIPYGATDDYVLNVVQLMLNQLNPTINIYVEFSNELWNFIFAQATTNLKAANDSVLNQDDLLRLAYDNKNVGSWKRIRPILADQCVNPTIIIQGLDYLNKLYGPPSTFLHDIAIAPYFDLSQYKTCQRVPVGVHAVYATWYGLAVHDYEGGLDTAAGCEGCSLSAKSNATRDNRMINLCVSFLNGWYRYGFQPLNWWVTGAAQITTYGSWNLLEDMRQETLMDTTAMFNSSSPVAQLLRPSSKLKAIDQIRQRNTAVFQPTPSFQFNINPTIVPSIITLRLRNIRNGYSIRRFDVMSTTTHSI</sequence>
<dbReference type="Proteomes" id="UP000663854">
    <property type="component" value="Unassembled WGS sequence"/>
</dbReference>
<evidence type="ECO:0000313" key="2">
    <source>
        <dbReference type="EMBL" id="CAF1260054.1"/>
    </source>
</evidence>
<keyword evidence="5" id="KW-1185">Reference proteome</keyword>
<gene>
    <name evidence="3" type="ORF">JXQ802_LOCUS42906</name>
    <name evidence="2" type="ORF">PYM288_LOCUS27829</name>
</gene>
<protein>
    <submittedName>
        <fullName evidence="2">Uncharacterized protein</fullName>
    </submittedName>
</protein>
<dbReference type="AlphaFoldDB" id="A0A815ATP4"/>
<name>A0A815ATP4_9BILA</name>
<evidence type="ECO:0000313" key="3">
    <source>
        <dbReference type="EMBL" id="CAF1540406.1"/>
    </source>
</evidence>
<evidence type="ECO:0000313" key="4">
    <source>
        <dbReference type="Proteomes" id="UP000663854"/>
    </source>
</evidence>
<keyword evidence="1" id="KW-0732">Signal</keyword>
<comment type="caution">
    <text evidence="2">The sequence shown here is derived from an EMBL/GenBank/DDBJ whole genome shotgun (WGS) entry which is preliminary data.</text>
</comment>
<reference evidence="2" key="1">
    <citation type="submission" date="2021-02" db="EMBL/GenBank/DDBJ databases">
        <authorList>
            <person name="Nowell W R."/>
        </authorList>
    </citation>
    <scope>NUCLEOTIDE SEQUENCE</scope>
</reference>
<dbReference type="EMBL" id="CAJNOH010001914">
    <property type="protein sequence ID" value="CAF1260054.1"/>
    <property type="molecule type" value="Genomic_DNA"/>
</dbReference>
<dbReference type="EMBL" id="CAJNOL010002985">
    <property type="protein sequence ID" value="CAF1540406.1"/>
    <property type="molecule type" value="Genomic_DNA"/>
</dbReference>
<organism evidence="2 4">
    <name type="scientific">Rotaria sordida</name>
    <dbReference type="NCBI Taxonomy" id="392033"/>
    <lineage>
        <taxon>Eukaryota</taxon>
        <taxon>Metazoa</taxon>
        <taxon>Spiralia</taxon>
        <taxon>Gnathifera</taxon>
        <taxon>Rotifera</taxon>
        <taxon>Eurotatoria</taxon>
        <taxon>Bdelloidea</taxon>
        <taxon>Philodinida</taxon>
        <taxon>Philodinidae</taxon>
        <taxon>Rotaria</taxon>
    </lineage>
</organism>
<feature type="chain" id="PRO_5036411282" evidence="1">
    <location>
        <begin position="19"/>
        <end position="491"/>
    </location>
</feature>
<evidence type="ECO:0000313" key="5">
    <source>
        <dbReference type="Proteomes" id="UP000663870"/>
    </source>
</evidence>
<accession>A0A815ATP4</accession>
<feature type="signal peptide" evidence="1">
    <location>
        <begin position="1"/>
        <end position="18"/>
    </location>
</feature>
<evidence type="ECO:0000256" key="1">
    <source>
        <dbReference type="SAM" id="SignalP"/>
    </source>
</evidence>
<dbReference type="Proteomes" id="UP000663870">
    <property type="component" value="Unassembled WGS sequence"/>
</dbReference>
<proteinExistence type="predicted"/>